<feature type="transmembrane region" description="Helical" evidence="2">
    <location>
        <begin position="168"/>
        <end position="186"/>
    </location>
</feature>
<comment type="similarity">
    <text evidence="1">Belongs to the EamA transporter family.</text>
</comment>
<proteinExistence type="inferred from homology"/>
<feature type="transmembrane region" description="Helical" evidence="2">
    <location>
        <begin position="284"/>
        <end position="301"/>
    </location>
</feature>
<keyword evidence="2" id="KW-0472">Membrane</keyword>
<feature type="domain" description="EamA" evidence="3">
    <location>
        <begin position="168"/>
        <end position="300"/>
    </location>
</feature>
<sequence length="303" mass="30794">MLSSSIRQRGLRPRRIGAALTVVPAPGIFIATALSTYMGAGFAVSLFSVMPPATVAWWRITIGALVLLAWRRPWGGGLRARGRAWTRRALGAAAAFGVATATMNVLFYASISYLPMGTAVALEFLGPVMVAVLTGRGWRTRIAAALAMAGVAAISGVGLDISNPAHRTGMLLALAAGLAWAGYILLGREVATGGMGLDALAVGTAAGALFYTPLAATTASGALSSTGTAAAVLGVAVLSTVVPYALDQVNLGRLSTDTFSLLTSLMPATSMVVGIVMLRQTPNAGELVGLILVSLAVALAGRS</sequence>
<keyword evidence="2" id="KW-1133">Transmembrane helix</keyword>
<keyword evidence="5" id="KW-1185">Reference proteome</keyword>
<dbReference type="EMBL" id="CP053642">
    <property type="protein sequence ID" value="QKD79094.1"/>
    <property type="molecule type" value="Genomic_DNA"/>
</dbReference>
<feature type="transmembrane region" description="Helical" evidence="2">
    <location>
        <begin position="142"/>
        <end position="162"/>
    </location>
</feature>
<dbReference type="RefSeq" id="WP_159523722.1">
    <property type="nucleotide sequence ID" value="NZ_CP053642.1"/>
</dbReference>
<feature type="transmembrane region" description="Helical" evidence="2">
    <location>
        <begin position="117"/>
        <end position="135"/>
    </location>
</feature>
<dbReference type="InterPro" id="IPR037185">
    <property type="entry name" value="EmrE-like"/>
</dbReference>
<feature type="transmembrane region" description="Helical" evidence="2">
    <location>
        <begin position="258"/>
        <end position="278"/>
    </location>
</feature>
<dbReference type="SUPFAM" id="SSF103481">
    <property type="entry name" value="Multidrug resistance efflux transporter EmrE"/>
    <property type="match status" value="1"/>
</dbReference>
<evidence type="ECO:0000256" key="1">
    <source>
        <dbReference type="ARBA" id="ARBA00007362"/>
    </source>
</evidence>
<evidence type="ECO:0000313" key="5">
    <source>
        <dbReference type="Proteomes" id="UP000504752"/>
    </source>
</evidence>
<dbReference type="Proteomes" id="UP000504752">
    <property type="component" value="Chromosome"/>
</dbReference>
<dbReference type="Pfam" id="PF00892">
    <property type="entry name" value="EamA"/>
    <property type="match status" value="2"/>
</dbReference>
<feature type="transmembrane region" description="Helical" evidence="2">
    <location>
        <begin position="49"/>
        <end position="70"/>
    </location>
</feature>
<feature type="transmembrane region" description="Helical" evidence="2">
    <location>
        <begin position="228"/>
        <end position="246"/>
    </location>
</feature>
<accession>A0A6M8AY20</accession>
<feature type="transmembrane region" description="Helical" evidence="2">
    <location>
        <begin position="90"/>
        <end position="111"/>
    </location>
</feature>
<dbReference type="AlphaFoldDB" id="A0A6M8AY20"/>
<keyword evidence="2" id="KW-0812">Transmembrane</keyword>
<reference evidence="4 5" key="1">
    <citation type="submission" date="2020-05" db="EMBL/GenBank/DDBJ databases">
        <title>Actinomyces sp. zg-325.</title>
        <authorList>
            <person name="Yang C."/>
        </authorList>
    </citation>
    <scope>NUCLEOTIDE SEQUENCE [LARGE SCALE GENOMIC DNA]</scope>
    <source>
        <strain evidence="5">zg-325</strain>
    </source>
</reference>
<feature type="transmembrane region" description="Helical" evidence="2">
    <location>
        <begin position="198"/>
        <end position="216"/>
    </location>
</feature>
<evidence type="ECO:0000313" key="4">
    <source>
        <dbReference type="EMBL" id="QKD79094.1"/>
    </source>
</evidence>
<organism evidence="4 5">
    <name type="scientific">Actinomyces marmotae</name>
    <dbReference type="NCBI Taxonomy" id="2737173"/>
    <lineage>
        <taxon>Bacteria</taxon>
        <taxon>Bacillati</taxon>
        <taxon>Actinomycetota</taxon>
        <taxon>Actinomycetes</taxon>
        <taxon>Actinomycetales</taxon>
        <taxon>Actinomycetaceae</taxon>
        <taxon>Actinomyces</taxon>
    </lineage>
</organism>
<feature type="transmembrane region" description="Helical" evidence="2">
    <location>
        <begin position="16"/>
        <end position="37"/>
    </location>
</feature>
<protein>
    <submittedName>
        <fullName evidence="4">EamA family transporter</fullName>
    </submittedName>
</protein>
<dbReference type="InterPro" id="IPR000620">
    <property type="entry name" value="EamA_dom"/>
</dbReference>
<dbReference type="KEGG" id="amam:HPC72_01410"/>
<name>A0A6M8AY20_9ACTO</name>
<dbReference type="GO" id="GO:0016020">
    <property type="term" value="C:membrane"/>
    <property type="evidence" value="ECO:0007669"/>
    <property type="project" value="InterPro"/>
</dbReference>
<feature type="domain" description="EamA" evidence="3">
    <location>
        <begin position="27"/>
        <end position="157"/>
    </location>
</feature>
<evidence type="ECO:0000259" key="3">
    <source>
        <dbReference type="Pfam" id="PF00892"/>
    </source>
</evidence>
<evidence type="ECO:0000256" key="2">
    <source>
        <dbReference type="SAM" id="Phobius"/>
    </source>
</evidence>
<gene>
    <name evidence="4" type="ORF">HPC72_01410</name>
</gene>